<dbReference type="AlphaFoldDB" id="A0A1T5M0Y7"/>
<gene>
    <name evidence="8" type="ORF">SAMN04324258_4323</name>
</gene>
<dbReference type="GO" id="GO:0005886">
    <property type="term" value="C:plasma membrane"/>
    <property type="evidence" value="ECO:0007669"/>
    <property type="project" value="UniProtKB-SubCell"/>
</dbReference>
<dbReference type="STRING" id="526729.SAMN04324258_4323"/>
<keyword evidence="9" id="KW-1185">Reference proteome</keyword>
<proteinExistence type="predicted"/>
<protein>
    <submittedName>
        <fullName evidence="8">Phage shock protein C (PspC) family protein</fullName>
    </submittedName>
</protein>
<reference evidence="8 9" key="1">
    <citation type="submission" date="2017-02" db="EMBL/GenBank/DDBJ databases">
        <authorList>
            <person name="Peterson S.W."/>
        </authorList>
    </citation>
    <scope>NUCLEOTIDE SEQUENCE [LARGE SCALE GENOMIC DNA]</scope>
    <source>
        <strain evidence="8 9">DSM 21481</strain>
    </source>
</reference>
<evidence type="ECO:0000259" key="7">
    <source>
        <dbReference type="Pfam" id="PF04024"/>
    </source>
</evidence>
<dbReference type="EMBL" id="FUZQ01000008">
    <property type="protein sequence ID" value="SKC81886.1"/>
    <property type="molecule type" value="Genomic_DNA"/>
</dbReference>
<organism evidence="8 9">
    <name type="scientific">Krasilnikoviella flava</name>
    <dbReference type="NCBI Taxonomy" id="526729"/>
    <lineage>
        <taxon>Bacteria</taxon>
        <taxon>Bacillati</taxon>
        <taxon>Actinomycetota</taxon>
        <taxon>Actinomycetes</taxon>
        <taxon>Micrococcales</taxon>
        <taxon>Promicromonosporaceae</taxon>
        <taxon>Krasilnikoviella</taxon>
    </lineage>
</organism>
<comment type="subcellular location">
    <subcellularLocation>
        <location evidence="1">Cell membrane</location>
        <topology evidence="1">Single-pass membrane protein</topology>
    </subcellularLocation>
</comment>
<dbReference type="InterPro" id="IPR007168">
    <property type="entry name" value="Phageshock_PspC_N"/>
</dbReference>
<dbReference type="PANTHER" id="PTHR33885">
    <property type="entry name" value="PHAGE SHOCK PROTEIN C"/>
    <property type="match status" value="1"/>
</dbReference>
<keyword evidence="3 6" id="KW-0812">Transmembrane</keyword>
<evidence type="ECO:0000256" key="1">
    <source>
        <dbReference type="ARBA" id="ARBA00004162"/>
    </source>
</evidence>
<dbReference type="RefSeq" id="WP_079576640.1">
    <property type="nucleotide sequence ID" value="NZ_FUZQ01000008.1"/>
</dbReference>
<keyword evidence="2" id="KW-1003">Cell membrane</keyword>
<feature type="domain" description="Phage shock protein PspC N-terminal" evidence="7">
    <location>
        <begin position="18"/>
        <end position="75"/>
    </location>
</feature>
<keyword evidence="4 6" id="KW-1133">Transmembrane helix</keyword>
<dbReference type="Pfam" id="PF04024">
    <property type="entry name" value="PspC"/>
    <property type="match status" value="1"/>
</dbReference>
<evidence type="ECO:0000313" key="8">
    <source>
        <dbReference type="EMBL" id="SKC81886.1"/>
    </source>
</evidence>
<evidence type="ECO:0000256" key="6">
    <source>
        <dbReference type="SAM" id="Phobius"/>
    </source>
</evidence>
<accession>A0A1T5M0Y7</accession>
<feature type="transmembrane region" description="Helical" evidence="6">
    <location>
        <begin position="49"/>
        <end position="71"/>
    </location>
</feature>
<sequence length="82" mass="8917">MTTPTSTPYVQPAPAAKRKLFRPKHGRVLGGVCAGLADYLGWSRGLVRVLSVVSILIPGPQVLAYIVLWILMPDEDKAMRTA</sequence>
<name>A0A1T5M0Y7_9MICO</name>
<evidence type="ECO:0000256" key="3">
    <source>
        <dbReference type="ARBA" id="ARBA00022692"/>
    </source>
</evidence>
<dbReference type="InterPro" id="IPR052027">
    <property type="entry name" value="PspC"/>
</dbReference>
<dbReference type="Proteomes" id="UP000189777">
    <property type="component" value="Unassembled WGS sequence"/>
</dbReference>
<keyword evidence="5 6" id="KW-0472">Membrane</keyword>
<dbReference type="PANTHER" id="PTHR33885:SF3">
    <property type="entry name" value="PHAGE SHOCK PROTEIN C"/>
    <property type="match status" value="1"/>
</dbReference>
<evidence type="ECO:0000256" key="5">
    <source>
        <dbReference type="ARBA" id="ARBA00023136"/>
    </source>
</evidence>
<evidence type="ECO:0000256" key="4">
    <source>
        <dbReference type="ARBA" id="ARBA00022989"/>
    </source>
</evidence>
<evidence type="ECO:0000256" key="2">
    <source>
        <dbReference type="ARBA" id="ARBA00022475"/>
    </source>
</evidence>
<dbReference type="OrthoDB" id="7359894at2"/>
<evidence type="ECO:0000313" key="9">
    <source>
        <dbReference type="Proteomes" id="UP000189777"/>
    </source>
</evidence>